<comment type="caution">
    <text evidence="2">The sequence shown here is derived from an EMBL/GenBank/DDBJ whole genome shotgun (WGS) entry which is preliminary data.</text>
</comment>
<protein>
    <submittedName>
        <fullName evidence="2">Uncharacterized protein</fullName>
    </submittedName>
</protein>
<dbReference type="Proteomes" id="UP000007151">
    <property type="component" value="Unassembled WGS sequence"/>
</dbReference>
<name>A0A212FAV1_DANPL</name>
<gene>
    <name evidence="2" type="ORF">KGM_213185</name>
</gene>
<feature type="compositionally biased region" description="Basic and acidic residues" evidence="1">
    <location>
        <begin position="194"/>
        <end position="204"/>
    </location>
</feature>
<dbReference type="EMBL" id="AGBW02009414">
    <property type="protein sequence ID" value="OWR50866.1"/>
    <property type="molecule type" value="Genomic_DNA"/>
</dbReference>
<proteinExistence type="predicted"/>
<evidence type="ECO:0000313" key="3">
    <source>
        <dbReference type="Proteomes" id="UP000007151"/>
    </source>
</evidence>
<accession>A0A212FAV1</accession>
<dbReference type="KEGG" id="dpl:KGM_213185"/>
<organism evidence="2 3">
    <name type="scientific">Danaus plexippus plexippus</name>
    <dbReference type="NCBI Taxonomy" id="278856"/>
    <lineage>
        <taxon>Eukaryota</taxon>
        <taxon>Metazoa</taxon>
        <taxon>Ecdysozoa</taxon>
        <taxon>Arthropoda</taxon>
        <taxon>Hexapoda</taxon>
        <taxon>Insecta</taxon>
        <taxon>Pterygota</taxon>
        <taxon>Neoptera</taxon>
        <taxon>Endopterygota</taxon>
        <taxon>Lepidoptera</taxon>
        <taxon>Glossata</taxon>
        <taxon>Ditrysia</taxon>
        <taxon>Papilionoidea</taxon>
        <taxon>Nymphalidae</taxon>
        <taxon>Danainae</taxon>
        <taxon>Danaini</taxon>
        <taxon>Danaina</taxon>
        <taxon>Danaus</taxon>
        <taxon>Danaus</taxon>
    </lineage>
</organism>
<keyword evidence="3" id="KW-1185">Reference proteome</keyword>
<feature type="region of interest" description="Disordered" evidence="1">
    <location>
        <begin position="165"/>
        <end position="204"/>
    </location>
</feature>
<dbReference type="AlphaFoldDB" id="A0A212FAV1"/>
<evidence type="ECO:0000256" key="1">
    <source>
        <dbReference type="SAM" id="MobiDB-lite"/>
    </source>
</evidence>
<dbReference type="InParanoid" id="A0A212FAV1"/>
<reference evidence="2 3" key="1">
    <citation type="journal article" date="2011" name="Cell">
        <title>The monarch butterfly genome yields insights into long-distance migration.</title>
        <authorList>
            <person name="Zhan S."/>
            <person name="Merlin C."/>
            <person name="Boore J.L."/>
            <person name="Reppert S.M."/>
        </authorList>
    </citation>
    <scope>NUCLEOTIDE SEQUENCE [LARGE SCALE GENOMIC DNA]</scope>
    <source>
        <strain evidence="2">F-2</strain>
    </source>
</reference>
<sequence length="204" mass="22375">MYPWCKTPRGRRVKADRPRSGVPDRHEKIVLADSYVNVHVYASAEGSGWRPLGPREREQVEENVYESVAAAAGGRGRGAFAPLGAYWWMRVAPPCRRHRRVSQTVEFHESPPAPAAGACVQGTVPRARRLVRGVCGVRLQRAPGRGARLSASCGTIGALAAPDAPAPCVLLLPPPRERPDPEEDEAAPHHRHEHSSDSEPEERR</sequence>
<evidence type="ECO:0000313" key="2">
    <source>
        <dbReference type="EMBL" id="OWR50866.1"/>
    </source>
</evidence>